<dbReference type="EMBL" id="JARJCM010000089">
    <property type="protein sequence ID" value="KAJ7030614.1"/>
    <property type="molecule type" value="Genomic_DNA"/>
</dbReference>
<evidence type="ECO:0000313" key="2">
    <source>
        <dbReference type="Proteomes" id="UP001218188"/>
    </source>
</evidence>
<dbReference type="AlphaFoldDB" id="A0AAD6SN33"/>
<comment type="caution">
    <text evidence="1">The sequence shown here is derived from an EMBL/GenBank/DDBJ whole genome shotgun (WGS) entry which is preliminary data.</text>
</comment>
<name>A0AAD6SN33_9AGAR</name>
<protein>
    <submittedName>
        <fullName evidence="1">Uncharacterized protein</fullName>
    </submittedName>
</protein>
<reference evidence="1" key="1">
    <citation type="submission" date="2023-03" db="EMBL/GenBank/DDBJ databases">
        <title>Massive genome expansion in bonnet fungi (Mycena s.s.) driven by repeated elements and novel gene families across ecological guilds.</title>
        <authorList>
            <consortium name="Lawrence Berkeley National Laboratory"/>
            <person name="Harder C.B."/>
            <person name="Miyauchi S."/>
            <person name="Viragh M."/>
            <person name="Kuo A."/>
            <person name="Thoen E."/>
            <person name="Andreopoulos B."/>
            <person name="Lu D."/>
            <person name="Skrede I."/>
            <person name="Drula E."/>
            <person name="Henrissat B."/>
            <person name="Morin E."/>
            <person name="Kohler A."/>
            <person name="Barry K."/>
            <person name="LaButti K."/>
            <person name="Morin E."/>
            <person name="Salamov A."/>
            <person name="Lipzen A."/>
            <person name="Mereny Z."/>
            <person name="Hegedus B."/>
            <person name="Baldrian P."/>
            <person name="Stursova M."/>
            <person name="Weitz H."/>
            <person name="Taylor A."/>
            <person name="Grigoriev I.V."/>
            <person name="Nagy L.G."/>
            <person name="Martin F."/>
            <person name="Kauserud H."/>
        </authorList>
    </citation>
    <scope>NUCLEOTIDE SEQUENCE</scope>
    <source>
        <strain evidence="1">CBHHK200</strain>
    </source>
</reference>
<keyword evidence="2" id="KW-1185">Reference proteome</keyword>
<accession>A0AAD6SN33</accession>
<gene>
    <name evidence="1" type="ORF">C8F04DRAFT_1236431</name>
</gene>
<dbReference type="Proteomes" id="UP001218188">
    <property type="component" value="Unassembled WGS sequence"/>
</dbReference>
<evidence type="ECO:0000313" key="1">
    <source>
        <dbReference type="EMBL" id="KAJ7030614.1"/>
    </source>
</evidence>
<organism evidence="1 2">
    <name type="scientific">Mycena alexandri</name>
    <dbReference type="NCBI Taxonomy" id="1745969"/>
    <lineage>
        <taxon>Eukaryota</taxon>
        <taxon>Fungi</taxon>
        <taxon>Dikarya</taxon>
        <taxon>Basidiomycota</taxon>
        <taxon>Agaricomycotina</taxon>
        <taxon>Agaricomycetes</taxon>
        <taxon>Agaricomycetidae</taxon>
        <taxon>Agaricales</taxon>
        <taxon>Marasmiineae</taxon>
        <taxon>Mycenaceae</taxon>
        <taxon>Mycena</taxon>
    </lineage>
</organism>
<proteinExistence type="predicted"/>
<sequence length="210" mass="22645">MAPKCSDPTKSAPTSGGGILLPRLFGPYAQTGRGYRAQPHLAVLVGMQVLCPSRHLDDVSATTRAPPRTGWPPAGKPTIGGCVAPWFIHRSFKCDGINSVPQLAMIPLVIETPFSLLVFTWMDALPPQRLYSGLKMCIPTSQRRRGRSSGRGLAQCHIHHPGTAVPTDQYDLASSNLGWLPNRYGDQKIGAHLTLVNREADEALGACAEN</sequence>